<reference evidence="1 2" key="1">
    <citation type="submission" date="2019-07" db="EMBL/GenBank/DDBJ databases">
        <title>Whole genome shotgun sequence of Reyranella soli NBRC 108950.</title>
        <authorList>
            <person name="Hosoyama A."/>
            <person name="Uohara A."/>
            <person name="Ohji S."/>
            <person name="Ichikawa N."/>
        </authorList>
    </citation>
    <scope>NUCLEOTIDE SEQUENCE [LARGE SCALE GENOMIC DNA]</scope>
    <source>
        <strain evidence="1 2">NBRC 108950</strain>
    </source>
</reference>
<dbReference type="EMBL" id="BKAJ01000115">
    <property type="protein sequence ID" value="GEP59000.1"/>
    <property type="molecule type" value="Genomic_DNA"/>
</dbReference>
<evidence type="ECO:0000313" key="1">
    <source>
        <dbReference type="EMBL" id="GEP59000.1"/>
    </source>
</evidence>
<accession>A0A512NJ72</accession>
<dbReference type="AlphaFoldDB" id="A0A512NJ72"/>
<keyword evidence="2" id="KW-1185">Reference proteome</keyword>
<name>A0A512NJ72_9HYPH</name>
<organism evidence="1 2">
    <name type="scientific">Reyranella soli</name>
    <dbReference type="NCBI Taxonomy" id="1230389"/>
    <lineage>
        <taxon>Bacteria</taxon>
        <taxon>Pseudomonadati</taxon>
        <taxon>Pseudomonadota</taxon>
        <taxon>Alphaproteobacteria</taxon>
        <taxon>Hyphomicrobiales</taxon>
        <taxon>Reyranellaceae</taxon>
        <taxon>Reyranella</taxon>
    </lineage>
</organism>
<proteinExistence type="predicted"/>
<comment type="caution">
    <text evidence="1">The sequence shown here is derived from an EMBL/GenBank/DDBJ whole genome shotgun (WGS) entry which is preliminary data.</text>
</comment>
<evidence type="ECO:0000313" key="2">
    <source>
        <dbReference type="Proteomes" id="UP000321058"/>
    </source>
</evidence>
<sequence length="76" mass="7875">MQKGRIRASAQGTSDSLGLRGIVAKAKDALASGFRTKGSFREVLPASSKPGEPYIEETLFGTTYLVGGNQAATGEA</sequence>
<gene>
    <name evidence="1" type="ORF">RSO01_61660</name>
</gene>
<dbReference type="Proteomes" id="UP000321058">
    <property type="component" value="Unassembled WGS sequence"/>
</dbReference>
<protein>
    <submittedName>
        <fullName evidence="1">Uncharacterized protein</fullName>
    </submittedName>
</protein>